<dbReference type="InterPro" id="IPR032057">
    <property type="entry name" value="DUF4799"/>
</dbReference>
<dbReference type="Pfam" id="PF16056">
    <property type="entry name" value="DUF4799"/>
    <property type="match status" value="1"/>
</dbReference>
<sequence>MLKWTVLSQRPGHMETPKRVPKRRRSLTSSNKEYLITSTPVQKMLPLDKSVLEITADENTQQMIISQKAPEVYASTLPKYSEDYSPSPKINSGQMLAMRGLLPDVYLENPRYLSKDFRPTDEQVTTKDKSTFNSSKMGDHTLDKLIDAILESGKKSIKRSTRRTMNLRRRTLLKTTSNSEVLSPSYTAADDPASDLSFSEEVSHKRKLSSPFNCGGSGKKRITRASSPRVCKQNSYSDSNYFEVGLAMPSIYV</sequence>
<protein>
    <submittedName>
        <fullName evidence="2">Uncharacterized protein</fullName>
    </submittedName>
</protein>
<gene>
    <name evidence="2" type="ORF">HERILL_LOCUS10404</name>
</gene>
<accession>A0A7R8UVB7</accession>
<dbReference type="InParanoid" id="A0A7R8UVB7"/>
<feature type="region of interest" description="Disordered" evidence="1">
    <location>
        <begin position="7"/>
        <end position="28"/>
    </location>
</feature>
<organism evidence="2 3">
    <name type="scientific">Hermetia illucens</name>
    <name type="common">Black soldier fly</name>
    <dbReference type="NCBI Taxonomy" id="343691"/>
    <lineage>
        <taxon>Eukaryota</taxon>
        <taxon>Metazoa</taxon>
        <taxon>Ecdysozoa</taxon>
        <taxon>Arthropoda</taxon>
        <taxon>Hexapoda</taxon>
        <taxon>Insecta</taxon>
        <taxon>Pterygota</taxon>
        <taxon>Neoptera</taxon>
        <taxon>Endopterygota</taxon>
        <taxon>Diptera</taxon>
        <taxon>Brachycera</taxon>
        <taxon>Stratiomyomorpha</taxon>
        <taxon>Stratiomyidae</taxon>
        <taxon>Hermetiinae</taxon>
        <taxon>Hermetia</taxon>
    </lineage>
</organism>
<keyword evidence="3" id="KW-1185">Reference proteome</keyword>
<reference evidence="2 3" key="1">
    <citation type="submission" date="2020-11" db="EMBL/GenBank/DDBJ databases">
        <authorList>
            <person name="Wallbank WR R."/>
            <person name="Pardo Diaz C."/>
            <person name="Kozak K."/>
            <person name="Martin S."/>
            <person name="Jiggins C."/>
            <person name="Moest M."/>
            <person name="Warren A I."/>
            <person name="Generalovic N T."/>
            <person name="Byers J.R.P. K."/>
            <person name="Montejo-Kovacevich G."/>
            <person name="Yen C E."/>
        </authorList>
    </citation>
    <scope>NUCLEOTIDE SEQUENCE [LARGE SCALE GENOMIC DNA]</scope>
</reference>
<evidence type="ECO:0000313" key="2">
    <source>
        <dbReference type="EMBL" id="CAD7087718.1"/>
    </source>
</evidence>
<proteinExistence type="predicted"/>
<dbReference type="AlphaFoldDB" id="A0A7R8UVB7"/>
<dbReference type="Proteomes" id="UP000594454">
    <property type="component" value="Chromosome 4"/>
</dbReference>
<evidence type="ECO:0000313" key="3">
    <source>
        <dbReference type="Proteomes" id="UP000594454"/>
    </source>
</evidence>
<name>A0A7R8UVB7_HERIL</name>
<dbReference type="OrthoDB" id="7883305at2759"/>
<evidence type="ECO:0000256" key="1">
    <source>
        <dbReference type="SAM" id="MobiDB-lite"/>
    </source>
</evidence>
<dbReference type="EMBL" id="LR899012">
    <property type="protein sequence ID" value="CAD7087718.1"/>
    <property type="molecule type" value="Genomic_DNA"/>
</dbReference>